<dbReference type="PANTHER" id="PTHR46599">
    <property type="entry name" value="PIGGYBAC TRANSPOSABLE ELEMENT-DERIVED PROTEIN 4"/>
    <property type="match status" value="1"/>
</dbReference>
<name>A0A6G0QC81_9STRA</name>
<evidence type="ECO:0000313" key="3">
    <source>
        <dbReference type="Proteomes" id="UP000486351"/>
    </source>
</evidence>
<comment type="caution">
    <text evidence="2">The sequence shown here is derived from an EMBL/GenBank/DDBJ whole genome shotgun (WGS) entry which is preliminary data.</text>
</comment>
<dbReference type="Proteomes" id="UP000486351">
    <property type="component" value="Unassembled WGS sequence"/>
</dbReference>
<feature type="domain" description="PiggyBac transposable element-derived protein" evidence="1">
    <location>
        <begin position="12"/>
        <end position="80"/>
    </location>
</feature>
<evidence type="ECO:0000259" key="1">
    <source>
        <dbReference type="Pfam" id="PF13843"/>
    </source>
</evidence>
<sequence>MRATGCSTQLSSVERTEKAGTRSTAPCSQLVVDYNLGMGGVDVHDQLRLHCYSIQKTISLRKYYKQLFLCIVDMAIVNGYIVHRIKRKQTKKTPPTHADYLRRLHNQVLALRTINFETHMNAEDFVSVPIPHQEHTLVNTDEFYSKGKHHKCRLPVQTLRKFPPSRHTVACILRPVYQWGPVMGPGLASVLFKEKGCSLMCTTPAGVAHKS</sequence>
<dbReference type="AlphaFoldDB" id="A0A6G0QC81"/>
<organism evidence="2 3">
    <name type="scientific">Phytophthora fragariae</name>
    <dbReference type="NCBI Taxonomy" id="53985"/>
    <lineage>
        <taxon>Eukaryota</taxon>
        <taxon>Sar</taxon>
        <taxon>Stramenopiles</taxon>
        <taxon>Oomycota</taxon>
        <taxon>Peronosporomycetes</taxon>
        <taxon>Peronosporales</taxon>
        <taxon>Peronosporaceae</taxon>
        <taxon>Phytophthora</taxon>
    </lineage>
</organism>
<dbReference type="InterPro" id="IPR029526">
    <property type="entry name" value="PGBD"/>
</dbReference>
<dbReference type="PANTHER" id="PTHR46599:SF3">
    <property type="entry name" value="PIGGYBAC TRANSPOSABLE ELEMENT-DERIVED PROTEIN 4"/>
    <property type="match status" value="1"/>
</dbReference>
<reference evidence="2 3" key="1">
    <citation type="submission" date="2018-09" db="EMBL/GenBank/DDBJ databases">
        <title>Genomic investigation of the strawberry pathogen Phytophthora fragariae indicates pathogenicity is determined by transcriptional variation in three key races.</title>
        <authorList>
            <person name="Adams T.M."/>
            <person name="Armitage A.D."/>
            <person name="Sobczyk M.K."/>
            <person name="Bates H.J."/>
            <person name="Dunwell J.M."/>
            <person name="Nellist C.F."/>
            <person name="Harrison R.J."/>
        </authorList>
    </citation>
    <scope>NUCLEOTIDE SEQUENCE [LARGE SCALE GENOMIC DNA]</scope>
    <source>
        <strain evidence="2 3">NOV-77</strain>
    </source>
</reference>
<dbReference type="Pfam" id="PF13843">
    <property type="entry name" value="DDE_Tnp_1_7"/>
    <property type="match status" value="1"/>
</dbReference>
<accession>A0A6G0QC81</accession>
<proteinExistence type="predicted"/>
<gene>
    <name evidence="2" type="ORF">PF008_g28309</name>
</gene>
<protein>
    <recommendedName>
        <fullName evidence="1">PiggyBac transposable element-derived protein domain-containing protein</fullName>
    </recommendedName>
</protein>
<evidence type="ECO:0000313" key="2">
    <source>
        <dbReference type="EMBL" id="KAE9279647.1"/>
    </source>
</evidence>
<dbReference type="EMBL" id="QXFY01004116">
    <property type="protein sequence ID" value="KAE9279647.1"/>
    <property type="molecule type" value="Genomic_DNA"/>
</dbReference>